<accession>A0ABT8SU54</accession>
<reference evidence="1" key="1">
    <citation type="journal article" date="2015" name="Int. J. Syst. Evol. Microbiol.">
        <title>Rhizobium oryzicola sp. nov., potential plant-growth-promoting endophytic bacteria isolated from rice roots.</title>
        <authorList>
            <person name="Zhang X.X."/>
            <person name="Gao J.S."/>
            <person name="Cao Y.H."/>
            <person name="Sheirdil R.A."/>
            <person name="Wang X.C."/>
            <person name="Zhang L."/>
        </authorList>
    </citation>
    <scope>NUCLEOTIDE SEQUENCE</scope>
    <source>
        <strain evidence="1">05753</strain>
    </source>
</reference>
<keyword evidence="2" id="KW-1185">Reference proteome</keyword>
<protein>
    <submittedName>
        <fullName evidence="1">Uncharacterized protein</fullName>
    </submittedName>
</protein>
<evidence type="ECO:0000313" key="1">
    <source>
        <dbReference type="EMBL" id="MDO1581866.1"/>
    </source>
</evidence>
<gene>
    <name evidence="1" type="ORF">Q2T52_07125</name>
</gene>
<dbReference type="RefSeq" id="WP_302075947.1">
    <property type="nucleotide sequence ID" value="NZ_JAUKWQ010000001.1"/>
</dbReference>
<dbReference type="Proteomes" id="UP001169006">
    <property type="component" value="Unassembled WGS sequence"/>
</dbReference>
<dbReference type="EMBL" id="JAUKWQ010000001">
    <property type="protein sequence ID" value="MDO1581866.1"/>
    <property type="molecule type" value="Genomic_DNA"/>
</dbReference>
<reference evidence="1" key="2">
    <citation type="submission" date="2023-07" db="EMBL/GenBank/DDBJ databases">
        <authorList>
            <person name="Sun H."/>
        </authorList>
    </citation>
    <scope>NUCLEOTIDE SEQUENCE</scope>
    <source>
        <strain evidence="1">05753</strain>
    </source>
</reference>
<name>A0ABT8SU54_9HYPH</name>
<sequence length="56" mass="5932">MGNRISAYALLLSAVAFFSVLAMDITVPATVLSIMALMRWAVLSLDDGMPMQGEAA</sequence>
<organism evidence="1 2">
    <name type="scientific">Rhizobium oryzicola</name>
    <dbReference type="NCBI Taxonomy" id="1232668"/>
    <lineage>
        <taxon>Bacteria</taxon>
        <taxon>Pseudomonadati</taxon>
        <taxon>Pseudomonadota</taxon>
        <taxon>Alphaproteobacteria</taxon>
        <taxon>Hyphomicrobiales</taxon>
        <taxon>Rhizobiaceae</taxon>
        <taxon>Rhizobium/Agrobacterium group</taxon>
        <taxon>Rhizobium</taxon>
    </lineage>
</organism>
<evidence type="ECO:0000313" key="2">
    <source>
        <dbReference type="Proteomes" id="UP001169006"/>
    </source>
</evidence>
<proteinExistence type="predicted"/>
<comment type="caution">
    <text evidence="1">The sequence shown here is derived from an EMBL/GenBank/DDBJ whole genome shotgun (WGS) entry which is preliminary data.</text>
</comment>